<dbReference type="Pfam" id="PF14181">
    <property type="entry name" value="YqfQ"/>
    <property type="match status" value="1"/>
</dbReference>
<gene>
    <name evidence="2" type="ORF">JOC83_000325</name>
</gene>
<evidence type="ECO:0008006" key="4">
    <source>
        <dbReference type="Google" id="ProtNLM"/>
    </source>
</evidence>
<evidence type="ECO:0000313" key="2">
    <source>
        <dbReference type="EMBL" id="MBM7701499.1"/>
    </source>
</evidence>
<protein>
    <recommendedName>
        <fullName evidence="4">YqfQ-like protein</fullName>
    </recommendedName>
</protein>
<organism evidence="2 3">
    <name type="scientific">Priestia iocasae</name>
    <dbReference type="NCBI Taxonomy" id="2291674"/>
    <lineage>
        <taxon>Bacteria</taxon>
        <taxon>Bacillati</taxon>
        <taxon>Bacillota</taxon>
        <taxon>Bacilli</taxon>
        <taxon>Bacillales</taxon>
        <taxon>Bacillaceae</taxon>
        <taxon>Priestia</taxon>
    </lineage>
</organism>
<dbReference type="EMBL" id="JAFBFC010000001">
    <property type="protein sequence ID" value="MBM7701499.1"/>
    <property type="molecule type" value="Genomic_DNA"/>
</dbReference>
<dbReference type="InterPro" id="IPR025571">
    <property type="entry name" value="YqfQ"/>
</dbReference>
<proteinExistence type="predicted"/>
<feature type="compositionally biased region" description="Polar residues" evidence="1">
    <location>
        <begin position="18"/>
        <end position="35"/>
    </location>
</feature>
<accession>A0ABS2QPX3</accession>
<reference evidence="2 3" key="1">
    <citation type="submission" date="2021-01" db="EMBL/GenBank/DDBJ databases">
        <title>Genomic Encyclopedia of Type Strains, Phase IV (KMG-IV): sequencing the most valuable type-strain genomes for metagenomic binning, comparative biology and taxonomic classification.</title>
        <authorList>
            <person name="Goeker M."/>
        </authorList>
    </citation>
    <scope>NUCLEOTIDE SEQUENCE [LARGE SCALE GENOMIC DNA]</scope>
    <source>
        <strain evidence="2 3">DSM 104297</strain>
    </source>
</reference>
<evidence type="ECO:0000313" key="3">
    <source>
        <dbReference type="Proteomes" id="UP000809829"/>
    </source>
</evidence>
<evidence type="ECO:0000256" key="1">
    <source>
        <dbReference type="SAM" id="MobiDB-lite"/>
    </source>
</evidence>
<comment type="caution">
    <text evidence="2">The sequence shown here is derived from an EMBL/GenBank/DDBJ whole genome shotgun (WGS) entry which is preliminary data.</text>
</comment>
<feature type="compositionally biased region" description="Acidic residues" evidence="1">
    <location>
        <begin position="163"/>
        <end position="172"/>
    </location>
</feature>
<feature type="region of interest" description="Disordered" evidence="1">
    <location>
        <begin position="1"/>
        <end position="42"/>
    </location>
</feature>
<dbReference type="Proteomes" id="UP000809829">
    <property type="component" value="Unassembled WGS sequence"/>
</dbReference>
<name>A0ABS2QPX3_9BACI</name>
<feature type="region of interest" description="Disordered" evidence="1">
    <location>
        <begin position="125"/>
        <end position="188"/>
    </location>
</feature>
<feature type="compositionally biased region" description="Acidic residues" evidence="1">
    <location>
        <begin position="126"/>
        <end position="152"/>
    </location>
</feature>
<keyword evidence="3" id="KW-1185">Reference proteome</keyword>
<sequence>MMRRQSPFPPNMQRGFPPQQSFYPSRQMMNPQSMSRGPGGLLSRIFGGGRAIPPVQQAINPGTSTSLLSNLQNLTNPASLSSMMGNIQKALKVAESVGPMVQQYGPLVRNVPSLIKVYQALRTSEAAEEETVLEAETVEATEETSEMEEDDSTLNTETTLPSEDNDEFLEEEFSTKPSKGASMPKLYI</sequence>